<accession>A0A8R7QC65</accession>
<reference evidence="3" key="1">
    <citation type="journal article" date="2013" name="Nature">
        <title>Draft genome of the wheat A-genome progenitor Triticum urartu.</title>
        <authorList>
            <person name="Ling H.Q."/>
            <person name="Zhao S."/>
            <person name="Liu D."/>
            <person name="Wang J."/>
            <person name="Sun H."/>
            <person name="Zhang C."/>
            <person name="Fan H."/>
            <person name="Li D."/>
            <person name="Dong L."/>
            <person name="Tao Y."/>
            <person name="Gao C."/>
            <person name="Wu H."/>
            <person name="Li Y."/>
            <person name="Cui Y."/>
            <person name="Guo X."/>
            <person name="Zheng S."/>
            <person name="Wang B."/>
            <person name="Yu K."/>
            <person name="Liang Q."/>
            <person name="Yang W."/>
            <person name="Lou X."/>
            <person name="Chen J."/>
            <person name="Feng M."/>
            <person name="Jian J."/>
            <person name="Zhang X."/>
            <person name="Luo G."/>
            <person name="Jiang Y."/>
            <person name="Liu J."/>
            <person name="Wang Z."/>
            <person name="Sha Y."/>
            <person name="Zhang B."/>
            <person name="Wu H."/>
            <person name="Tang D."/>
            <person name="Shen Q."/>
            <person name="Xue P."/>
            <person name="Zou S."/>
            <person name="Wang X."/>
            <person name="Liu X."/>
            <person name="Wang F."/>
            <person name="Yang Y."/>
            <person name="An X."/>
            <person name="Dong Z."/>
            <person name="Zhang K."/>
            <person name="Zhang X."/>
            <person name="Luo M.C."/>
            <person name="Dvorak J."/>
            <person name="Tong Y."/>
            <person name="Wang J."/>
            <person name="Yang H."/>
            <person name="Li Z."/>
            <person name="Wang D."/>
            <person name="Zhang A."/>
            <person name="Wang J."/>
        </authorList>
    </citation>
    <scope>NUCLEOTIDE SEQUENCE</scope>
    <source>
        <strain evidence="3">cv. G1812</strain>
    </source>
</reference>
<protein>
    <submittedName>
        <fullName evidence="2">Uncharacterized protein</fullName>
    </submittedName>
</protein>
<evidence type="ECO:0000256" key="1">
    <source>
        <dbReference type="SAM" id="MobiDB-lite"/>
    </source>
</evidence>
<evidence type="ECO:0000313" key="3">
    <source>
        <dbReference type="Proteomes" id="UP000015106"/>
    </source>
</evidence>
<proteinExistence type="predicted"/>
<sequence length="153" mass="15311">MVMAMSPSSAPPGRPRSPPFPLAVAGGGRRAKPGRRTAAAGSSSSSSFVWRRKELEADLALPSTAASPGGARPGGVARGCCGGVGVAVPCGGIVAQRLWRPPSPSFDVALAHLAAEVLGNARGCGFPAALCLPALLQRGPLQAHRSGQALPCL</sequence>
<reference evidence="2" key="3">
    <citation type="submission" date="2022-06" db="UniProtKB">
        <authorList>
            <consortium name="EnsemblPlants"/>
        </authorList>
    </citation>
    <scope>IDENTIFICATION</scope>
</reference>
<name>A0A8R7QC65_TRIUA</name>
<evidence type="ECO:0000313" key="2">
    <source>
        <dbReference type="EnsemblPlants" id="TuG1812G0500000876.01.T01.cds324128"/>
    </source>
</evidence>
<organism evidence="2 3">
    <name type="scientific">Triticum urartu</name>
    <name type="common">Red wild einkorn</name>
    <name type="synonym">Crithodium urartu</name>
    <dbReference type="NCBI Taxonomy" id="4572"/>
    <lineage>
        <taxon>Eukaryota</taxon>
        <taxon>Viridiplantae</taxon>
        <taxon>Streptophyta</taxon>
        <taxon>Embryophyta</taxon>
        <taxon>Tracheophyta</taxon>
        <taxon>Spermatophyta</taxon>
        <taxon>Magnoliopsida</taxon>
        <taxon>Liliopsida</taxon>
        <taxon>Poales</taxon>
        <taxon>Poaceae</taxon>
        <taxon>BOP clade</taxon>
        <taxon>Pooideae</taxon>
        <taxon>Triticodae</taxon>
        <taxon>Triticeae</taxon>
        <taxon>Triticinae</taxon>
        <taxon>Triticum</taxon>
    </lineage>
</organism>
<dbReference type="Gramene" id="TuG1812G0500000876.01.T01">
    <property type="protein sequence ID" value="TuG1812G0500000876.01.T01.cds324128"/>
    <property type="gene ID" value="TuG1812G0500000876.01"/>
</dbReference>
<feature type="compositionally biased region" description="Low complexity" evidence="1">
    <location>
        <begin position="36"/>
        <end position="47"/>
    </location>
</feature>
<dbReference type="Proteomes" id="UP000015106">
    <property type="component" value="Chromosome 5"/>
</dbReference>
<feature type="compositionally biased region" description="Pro residues" evidence="1">
    <location>
        <begin position="9"/>
        <end position="21"/>
    </location>
</feature>
<keyword evidence="3" id="KW-1185">Reference proteome</keyword>
<dbReference type="EnsemblPlants" id="TuG1812G0500000876.01.T01">
    <property type="protein sequence ID" value="TuG1812G0500000876.01.T01.cds324128"/>
    <property type="gene ID" value="TuG1812G0500000876.01"/>
</dbReference>
<dbReference type="AlphaFoldDB" id="A0A8R7QC65"/>
<reference evidence="2" key="2">
    <citation type="submission" date="2018-03" db="EMBL/GenBank/DDBJ databases">
        <title>The Triticum urartu genome reveals the dynamic nature of wheat genome evolution.</title>
        <authorList>
            <person name="Ling H."/>
            <person name="Ma B."/>
            <person name="Shi X."/>
            <person name="Liu H."/>
            <person name="Dong L."/>
            <person name="Sun H."/>
            <person name="Cao Y."/>
            <person name="Gao Q."/>
            <person name="Zheng S."/>
            <person name="Li Y."/>
            <person name="Yu Y."/>
            <person name="Du H."/>
            <person name="Qi M."/>
            <person name="Li Y."/>
            <person name="Yu H."/>
            <person name="Cui Y."/>
            <person name="Wang N."/>
            <person name="Chen C."/>
            <person name="Wu H."/>
            <person name="Zhao Y."/>
            <person name="Zhang J."/>
            <person name="Li Y."/>
            <person name="Zhou W."/>
            <person name="Zhang B."/>
            <person name="Hu W."/>
            <person name="Eijk M."/>
            <person name="Tang J."/>
            <person name="Witsenboer H."/>
            <person name="Zhao S."/>
            <person name="Li Z."/>
            <person name="Zhang A."/>
            <person name="Wang D."/>
            <person name="Liang C."/>
        </authorList>
    </citation>
    <scope>NUCLEOTIDE SEQUENCE [LARGE SCALE GENOMIC DNA]</scope>
    <source>
        <strain evidence="2">cv. G1812</strain>
    </source>
</reference>
<feature type="region of interest" description="Disordered" evidence="1">
    <location>
        <begin position="1"/>
        <end position="49"/>
    </location>
</feature>